<evidence type="ECO:0000256" key="1">
    <source>
        <dbReference type="SAM" id="MobiDB-lite"/>
    </source>
</evidence>
<evidence type="ECO:0000313" key="5">
    <source>
        <dbReference type="Proteomes" id="UP001501627"/>
    </source>
</evidence>
<protein>
    <recommendedName>
        <fullName evidence="6">Schlafen AlbA-2 domain-containing protein</fullName>
    </recommendedName>
</protein>
<accession>A0ABP7QKY1</accession>
<dbReference type="Proteomes" id="UP001501627">
    <property type="component" value="Unassembled WGS sequence"/>
</dbReference>
<evidence type="ECO:0000313" key="4">
    <source>
        <dbReference type="EMBL" id="GAA3984165.1"/>
    </source>
</evidence>
<dbReference type="InterPro" id="IPR007421">
    <property type="entry name" value="Schlafen_AlbA_2_dom"/>
</dbReference>
<feature type="domain" description="Schlafen AlbA-2" evidence="2">
    <location>
        <begin position="3"/>
        <end position="47"/>
    </location>
</feature>
<keyword evidence="5" id="KW-1185">Reference proteome</keyword>
<dbReference type="Pfam" id="PF21247">
    <property type="entry name" value="Fic-like_C"/>
    <property type="match status" value="1"/>
</dbReference>
<sequence>MPESQHVEYERQWKDDLLKWLCAFANAEGGTLVVGYNDQGQAADVKPAQSCRKALLSHPQRFAQSRRSGALAAIARMRSPSHAPQPQPKSARGLASYGELYRQEGIKDACTQGRYPTPTWALEPGGWRVTFGYTPEDASAVLQGVMGRQELMQRLGLRDEKHFRQHYQQAAIALGVIEMTLPETPRSRLQKYRLTEAGQQRQAALLPASATTNKTRKSSSTK</sequence>
<feature type="domain" description="Filamentation induced by cAMP protein Fic-like C-terminal" evidence="3">
    <location>
        <begin position="140"/>
        <end position="195"/>
    </location>
</feature>
<comment type="caution">
    <text evidence="4">The sequence shown here is derived from an EMBL/GenBank/DDBJ whole genome shotgun (WGS) entry which is preliminary data.</text>
</comment>
<gene>
    <name evidence="4" type="ORF">GCM10022279_04370</name>
</gene>
<dbReference type="EMBL" id="BAABBP010000002">
    <property type="protein sequence ID" value="GAA3984165.1"/>
    <property type="molecule type" value="Genomic_DNA"/>
</dbReference>
<dbReference type="InterPro" id="IPR038461">
    <property type="entry name" value="Schlafen_AlbA_2_dom_sf"/>
</dbReference>
<dbReference type="Pfam" id="PF04326">
    <property type="entry name" value="SLFN_AlbA_2"/>
    <property type="match status" value="1"/>
</dbReference>
<dbReference type="InterPro" id="IPR049514">
    <property type="entry name" value="Fic-like_C"/>
</dbReference>
<feature type="region of interest" description="Disordered" evidence="1">
    <location>
        <begin position="200"/>
        <end position="222"/>
    </location>
</feature>
<proteinExistence type="predicted"/>
<organism evidence="4 5">
    <name type="scientific">Comamonas faecalis</name>
    <dbReference type="NCBI Taxonomy" id="1387849"/>
    <lineage>
        <taxon>Bacteria</taxon>
        <taxon>Pseudomonadati</taxon>
        <taxon>Pseudomonadota</taxon>
        <taxon>Betaproteobacteria</taxon>
        <taxon>Burkholderiales</taxon>
        <taxon>Comamonadaceae</taxon>
        <taxon>Comamonas</taxon>
    </lineage>
</organism>
<reference evidence="5" key="1">
    <citation type="journal article" date="2019" name="Int. J. Syst. Evol. Microbiol.">
        <title>The Global Catalogue of Microorganisms (GCM) 10K type strain sequencing project: providing services to taxonomists for standard genome sequencing and annotation.</title>
        <authorList>
            <consortium name="The Broad Institute Genomics Platform"/>
            <consortium name="The Broad Institute Genome Sequencing Center for Infectious Disease"/>
            <person name="Wu L."/>
            <person name="Ma J."/>
        </authorList>
    </citation>
    <scope>NUCLEOTIDE SEQUENCE [LARGE SCALE GENOMIC DNA]</scope>
    <source>
        <strain evidence="5">JCM 17561</strain>
    </source>
</reference>
<evidence type="ECO:0000259" key="2">
    <source>
        <dbReference type="Pfam" id="PF04326"/>
    </source>
</evidence>
<evidence type="ECO:0008006" key="6">
    <source>
        <dbReference type="Google" id="ProtNLM"/>
    </source>
</evidence>
<name>A0ABP7QKY1_9BURK</name>
<dbReference type="RefSeq" id="WP_344867978.1">
    <property type="nucleotide sequence ID" value="NZ_BAABBP010000002.1"/>
</dbReference>
<dbReference type="Gene3D" id="3.30.950.30">
    <property type="entry name" value="Schlafen, AAA domain"/>
    <property type="match status" value="1"/>
</dbReference>
<evidence type="ECO:0000259" key="3">
    <source>
        <dbReference type="Pfam" id="PF21247"/>
    </source>
</evidence>